<keyword evidence="2 3" id="KW-0175">Coiled coil</keyword>
<evidence type="ECO:0000313" key="4">
    <source>
        <dbReference type="EMBL" id="KAG5682962.1"/>
    </source>
</evidence>
<proteinExistence type="inferred from homology"/>
<comment type="caution">
    <text evidence="4">The sequence shown here is derived from an EMBL/GenBank/DDBJ whole genome shotgun (WGS) entry which is preliminary data.</text>
</comment>
<evidence type="ECO:0000256" key="2">
    <source>
        <dbReference type="ARBA" id="ARBA00023054"/>
    </source>
</evidence>
<feature type="coiled-coil region" evidence="3">
    <location>
        <begin position="78"/>
        <end position="113"/>
    </location>
</feature>
<protein>
    <submittedName>
        <fullName evidence="4">Uncharacterized protein</fullName>
    </submittedName>
</protein>
<accession>A0A9J6CL37</accession>
<keyword evidence="5" id="KW-1185">Reference proteome</keyword>
<dbReference type="AlphaFoldDB" id="A0A9J6CL37"/>
<gene>
    <name evidence="4" type="ORF">PVAND_012278</name>
</gene>
<evidence type="ECO:0000256" key="3">
    <source>
        <dbReference type="SAM" id="Coils"/>
    </source>
</evidence>
<organism evidence="4 5">
    <name type="scientific">Polypedilum vanderplanki</name>
    <name type="common">Sleeping chironomid midge</name>
    <dbReference type="NCBI Taxonomy" id="319348"/>
    <lineage>
        <taxon>Eukaryota</taxon>
        <taxon>Metazoa</taxon>
        <taxon>Ecdysozoa</taxon>
        <taxon>Arthropoda</taxon>
        <taxon>Hexapoda</taxon>
        <taxon>Insecta</taxon>
        <taxon>Pterygota</taxon>
        <taxon>Neoptera</taxon>
        <taxon>Endopterygota</taxon>
        <taxon>Diptera</taxon>
        <taxon>Nematocera</taxon>
        <taxon>Chironomoidea</taxon>
        <taxon>Chironomidae</taxon>
        <taxon>Chironominae</taxon>
        <taxon>Polypedilum</taxon>
        <taxon>Polypedilum</taxon>
    </lineage>
</organism>
<reference evidence="4" key="1">
    <citation type="submission" date="2021-03" db="EMBL/GenBank/DDBJ databases">
        <title>Chromosome level genome of the anhydrobiotic midge Polypedilum vanderplanki.</title>
        <authorList>
            <person name="Yoshida Y."/>
            <person name="Kikawada T."/>
            <person name="Gusev O."/>
        </authorList>
    </citation>
    <scope>NUCLEOTIDE SEQUENCE</scope>
    <source>
        <strain evidence="4">NIAS01</strain>
        <tissue evidence="4">Whole body or cell culture</tissue>
    </source>
</reference>
<sequence length="189" mass="22574">MEDFHIPEVEDELSKWMVGLRRNEDLASIISSNVQELEMEIKIRNDMKANLDEHFNIERDDFGIYHNIQRDYQTEAYIKELENTLEIVMNKYREHTQKQIEATKLEFNKLKENANECTYKMKIENQEKIINNMIKMMKDFLKEGNLHSNELLAENARLKAENDYLRKLINFPEISDNLNNTVKKAEDTE</sequence>
<name>A0A9J6CL37_POLVA</name>
<dbReference type="Proteomes" id="UP001107558">
    <property type="component" value="Chromosome 1"/>
</dbReference>
<dbReference type="Pfam" id="PF05769">
    <property type="entry name" value="SIKE"/>
    <property type="match status" value="1"/>
</dbReference>
<evidence type="ECO:0000313" key="5">
    <source>
        <dbReference type="Proteomes" id="UP001107558"/>
    </source>
</evidence>
<comment type="similarity">
    <text evidence="1">Belongs to the SIKE family.</text>
</comment>
<evidence type="ECO:0000256" key="1">
    <source>
        <dbReference type="ARBA" id="ARBA00005537"/>
    </source>
</evidence>
<dbReference type="EMBL" id="JADBJN010000001">
    <property type="protein sequence ID" value="KAG5682962.1"/>
    <property type="molecule type" value="Genomic_DNA"/>
</dbReference>
<dbReference type="InterPro" id="IPR008555">
    <property type="entry name" value="SIKE"/>
</dbReference>
<dbReference type="OrthoDB" id="10522297at2759"/>